<evidence type="ECO:0000256" key="1">
    <source>
        <dbReference type="SAM" id="Coils"/>
    </source>
</evidence>
<dbReference type="EMBL" id="JAIXMP010000008">
    <property type="protein sequence ID" value="KAI9268850.1"/>
    <property type="molecule type" value="Genomic_DNA"/>
</dbReference>
<name>A0AAD5PFP5_9FUNG</name>
<gene>
    <name evidence="3" type="ORF">BDA99DRAFT_502802</name>
</gene>
<comment type="caution">
    <text evidence="3">The sequence shown here is derived from an EMBL/GenBank/DDBJ whole genome shotgun (WGS) entry which is preliminary data.</text>
</comment>
<dbReference type="AlphaFoldDB" id="A0AAD5PFP5"/>
<protein>
    <submittedName>
        <fullName evidence="3">Uncharacterized protein</fullName>
    </submittedName>
</protein>
<feature type="compositionally biased region" description="Polar residues" evidence="2">
    <location>
        <begin position="1"/>
        <end position="14"/>
    </location>
</feature>
<keyword evidence="4" id="KW-1185">Reference proteome</keyword>
<evidence type="ECO:0000256" key="2">
    <source>
        <dbReference type="SAM" id="MobiDB-lite"/>
    </source>
</evidence>
<feature type="coiled-coil region" evidence="1">
    <location>
        <begin position="86"/>
        <end position="147"/>
    </location>
</feature>
<keyword evidence="1" id="KW-0175">Coiled coil</keyword>
<reference evidence="3" key="2">
    <citation type="submission" date="2023-02" db="EMBL/GenBank/DDBJ databases">
        <authorList>
            <consortium name="DOE Joint Genome Institute"/>
            <person name="Mondo S.J."/>
            <person name="Chang Y."/>
            <person name="Wang Y."/>
            <person name="Ahrendt S."/>
            <person name="Andreopoulos W."/>
            <person name="Barry K."/>
            <person name="Beard J."/>
            <person name="Benny G.L."/>
            <person name="Blankenship S."/>
            <person name="Bonito G."/>
            <person name="Cuomo C."/>
            <person name="Desiro A."/>
            <person name="Gervers K.A."/>
            <person name="Hundley H."/>
            <person name="Kuo A."/>
            <person name="LaButti K."/>
            <person name="Lang B.F."/>
            <person name="Lipzen A."/>
            <person name="O'Donnell K."/>
            <person name="Pangilinan J."/>
            <person name="Reynolds N."/>
            <person name="Sandor L."/>
            <person name="Smith M.W."/>
            <person name="Tsang A."/>
            <person name="Grigoriev I.V."/>
            <person name="Stajich J.E."/>
            <person name="Spatafora J.W."/>
        </authorList>
    </citation>
    <scope>NUCLEOTIDE SEQUENCE</scope>
    <source>
        <strain evidence="3">RSA 2281</strain>
    </source>
</reference>
<reference evidence="3" key="1">
    <citation type="journal article" date="2022" name="IScience">
        <title>Evolution of zygomycete secretomes and the origins of terrestrial fungal ecologies.</title>
        <authorList>
            <person name="Chang Y."/>
            <person name="Wang Y."/>
            <person name="Mondo S."/>
            <person name="Ahrendt S."/>
            <person name="Andreopoulos W."/>
            <person name="Barry K."/>
            <person name="Beard J."/>
            <person name="Benny G.L."/>
            <person name="Blankenship S."/>
            <person name="Bonito G."/>
            <person name="Cuomo C."/>
            <person name="Desiro A."/>
            <person name="Gervers K.A."/>
            <person name="Hundley H."/>
            <person name="Kuo A."/>
            <person name="LaButti K."/>
            <person name="Lang B.F."/>
            <person name="Lipzen A."/>
            <person name="O'Donnell K."/>
            <person name="Pangilinan J."/>
            <person name="Reynolds N."/>
            <person name="Sandor L."/>
            <person name="Smith M.E."/>
            <person name="Tsang A."/>
            <person name="Grigoriev I.V."/>
            <person name="Stajich J.E."/>
            <person name="Spatafora J.W."/>
        </authorList>
    </citation>
    <scope>NUCLEOTIDE SEQUENCE</scope>
    <source>
        <strain evidence="3">RSA 2281</strain>
    </source>
</reference>
<accession>A0AAD5PFP5</accession>
<feature type="compositionally biased region" description="Low complexity" evidence="2">
    <location>
        <begin position="33"/>
        <end position="63"/>
    </location>
</feature>
<feature type="region of interest" description="Disordered" evidence="2">
    <location>
        <begin position="1"/>
        <end position="64"/>
    </location>
</feature>
<evidence type="ECO:0000313" key="3">
    <source>
        <dbReference type="EMBL" id="KAI9268850.1"/>
    </source>
</evidence>
<organism evidence="3 4">
    <name type="scientific">Phascolomyces articulosus</name>
    <dbReference type="NCBI Taxonomy" id="60185"/>
    <lineage>
        <taxon>Eukaryota</taxon>
        <taxon>Fungi</taxon>
        <taxon>Fungi incertae sedis</taxon>
        <taxon>Mucoromycota</taxon>
        <taxon>Mucoromycotina</taxon>
        <taxon>Mucoromycetes</taxon>
        <taxon>Mucorales</taxon>
        <taxon>Lichtheimiaceae</taxon>
        <taxon>Phascolomyces</taxon>
    </lineage>
</organism>
<proteinExistence type="predicted"/>
<sequence length="283" mass="31603">MPSTIVSNNNNNKTFKWASPQRVKSGRVHKRTGSNVSSSSRSSTSSLGSKKSSSSSSHHSSSNAISRLESEITFTFDTFATVTVMYDSLQHAYASSKEEMEKTRNATRLSEKEKELLAAYDDLGLQVVHLERQVVKLEKRLAELRSMTPVSVAPATPIVAPMSQPQQQQEPVLEQAPIVPTQQVKQSFDYMTTPDLTMPSPTTSPIRSGYTSTDYFSHDMEQSNFYPSPPVSNQPAPSIQDPTLFCEYAMVPPQQQQYIPLDQFVADPYYAACWSMQQQPIQF</sequence>
<dbReference type="Proteomes" id="UP001209540">
    <property type="component" value="Unassembled WGS sequence"/>
</dbReference>
<evidence type="ECO:0000313" key="4">
    <source>
        <dbReference type="Proteomes" id="UP001209540"/>
    </source>
</evidence>